<evidence type="ECO:0000256" key="10">
    <source>
        <dbReference type="ARBA" id="ARBA00030988"/>
    </source>
</evidence>
<evidence type="ECO:0000256" key="9">
    <source>
        <dbReference type="ARBA" id="ARBA00023125"/>
    </source>
</evidence>
<evidence type="ECO:0000256" key="6">
    <source>
        <dbReference type="ARBA" id="ARBA00022695"/>
    </source>
</evidence>
<evidence type="ECO:0000256" key="8">
    <source>
        <dbReference type="ARBA" id="ARBA00022932"/>
    </source>
</evidence>
<evidence type="ECO:0000259" key="12">
    <source>
        <dbReference type="Pfam" id="PF00712"/>
    </source>
</evidence>
<dbReference type="Proteomes" id="UP000037997">
    <property type="component" value="Unassembled WGS sequence"/>
</dbReference>
<feature type="domain" description="DNA polymerase III beta sliding clamp C-terminal" evidence="14">
    <location>
        <begin position="241"/>
        <end position="352"/>
    </location>
</feature>
<keyword evidence="6 17" id="KW-0548">Nucleotidyltransferase</keyword>
<dbReference type="Pfam" id="PF02767">
    <property type="entry name" value="DNA_pol3_beta_2"/>
    <property type="match status" value="1"/>
</dbReference>
<dbReference type="PATRIC" id="fig|35818.10.peg.410"/>
<name>A0A0N1EA64_9HELI</name>
<sequence>MNITLQNSVLDNIFTALQPFLDKKDSSQITSHIYLETRDNQLICKATDFEMGLCSMTDSLTINEQGIATVNGKQILDIIKRLKEGEVNLYTNNENLHIKQNKSSFKLPMFNAQEFPTFPEYETLPKLEINSLELISSMKKIFPVIDINNQKRELNGALLDIKEYSYNFVATDTKRLAMVKFDNASGNNLALIFPKKAITEIQRLFFDNIELFYNERNIIIKSQNYIFFSHLINGKFPDYEKILPKEIQTELVLQKSSIIEGIKVINSVTNDVKLTFRPNEILFESLSQDNSEAQTQIEINLPITEEIEIGINSRHVLDFLSQIDSVEFIWGLNGKNAPFVLKNGNFSTVVMPIIL</sequence>
<dbReference type="OrthoDB" id="8421503at2"/>
<evidence type="ECO:0000313" key="16">
    <source>
        <dbReference type="EMBL" id="KPH55809.1"/>
    </source>
</evidence>
<keyword evidence="7" id="KW-0235">DNA replication</keyword>
<dbReference type="EMBL" id="UGJF01000001">
    <property type="protein sequence ID" value="STQ87198.1"/>
    <property type="molecule type" value="Genomic_DNA"/>
</dbReference>
<dbReference type="InterPro" id="IPR022635">
    <property type="entry name" value="DNA_polIII_beta_C"/>
</dbReference>
<dbReference type="GeneID" id="93195695"/>
<evidence type="ECO:0000313" key="20">
    <source>
        <dbReference type="Proteomes" id="UP000255269"/>
    </source>
</evidence>
<reference evidence="17 20" key="2">
    <citation type="submission" date="2018-06" db="EMBL/GenBank/DDBJ databases">
        <authorList>
            <consortium name="Pathogen Informatics"/>
            <person name="Doyle S."/>
        </authorList>
    </citation>
    <scope>NUCLEOTIDE SEQUENCE [LARGE SCALE GENOMIC DNA]</scope>
    <source>
        <strain evidence="17 20">NCTC13156</strain>
    </source>
</reference>
<dbReference type="CDD" id="cd00140">
    <property type="entry name" value="beta_clamp"/>
    <property type="match status" value="1"/>
</dbReference>
<dbReference type="RefSeq" id="WP_005021734.1">
    <property type="nucleotide sequence ID" value="NZ_CABKNZ010000043.1"/>
</dbReference>
<evidence type="ECO:0000313" key="19">
    <source>
        <dbReference type="Proteomes" id="UP000037997"/>
    </source>
</evidence>
<dbReference type="InterPro" id="IPR022637">
    <property type="entry name" value="DNA_polIII_beta_cen"/>
</dbReference>
<dbReference type="GO" id="GO:0009360">
    <property type="term" value="C:DNA polymerase III complex"/>
    <property type="evidence" value="ECO:0007669"/>
    <property type="project" value="InterPro"/>
</dbReference>
<evidence type="ECO:0000313" key="15">
    <source>
        <dbReference type="EMBL" id="KPH50677.1"/>
    </source>
</evidence>
<evidence type="ECO:0000313" key="17">
    <source>
        <dbReference type="EMBL" id="STQ87198.1"/>
    </source>
</evidence>
<dbReference type="GO" id="GO:0003677">
    <property type="term" value="F:DNA binding"/>
    <property type="evidence" value="ECO:0007669"/>
    <property type="project" value="UniProtKB-KW"/>
</dbReference>
<dbReference type="EMBL" id="JNUR01000015">
    <property type="protein sequence ID" value="KPH50677.1"/>
    <property type="molecule type" value="Genomic_DNA"/>
</dbReference>
<evidence type="ECO:0000256" key="11">
    <source>
        <dbReference type="ARBA" id="ARBA00033276"/>
    </source>
</evidence>
<dbReference type="STRING" id="35818.HPU229336_01935"/>
<evidence type="ECO:0000256" key="1">
    <source>
        <dbReference type="ARBA" id="ARBA00004496"/>
    </source>
</evidence>
<dbReference type="InterPro" id="IPR001001">
    <property type="entry name" value="DNA_polIII_beta"/>
</dbReference>
<evidence type="ECO:0000259" key="14">
    <source>
        <dbReference type="Pfam" id="PF02768"/>
    </source>
</evidence>
<comment type="subcellular location">
    <subcellularLocation>
        <location evidence="1">Cytoplasm</location>
    </subcellularLocation>
</comment>
<dbReference type="Proteomes" id="UP000255269">
    <property type="component" value="Unassembled WGS sequence"/>
</dbReference>
<comment type="similarity">
    <text evidence="2">Belongs to the beta sliding clamp family.</text>
</comment>
<keyword evidence="8" id="KW-0239">DNA-directed DNA polymerase</keyword>
<evidence type="ECO:0000313" key="18">
    <source>
        <dbReference type="Proteomes" id="UP000037800"/>
    </source>
</evidence>
<dbReference type="Pfam" id="PF02768">
    <property type="entry name" value="DNA_pol3_beta_3"/>
    <property type="match status" value="1"/>
</dbReference>
<evidence type="ECO:0000256" key="3">
    <source>
        <dbReference type="ARBA" id="ARBA00021035"/>
    </source>
</evidence>
<dbReference type="Proteomes" id="UP000037800">
    <property type="component" value="Unassembled WGS sequence"/>
</dbReference>
<dbReference type="GO" id="GO:0006271">
    <property type="term" value="P:DNA strand elongation involved in DNA replication"/>
    <property type="evidence" value="ECO:0007669"/>
    <property type="project" value="TreeGrafter"/>
</dbReference>
<dbReference type="Pfam" id="PF00712">
    <property type="entry name" value="DNA_pol3_beta"/>
    <property type="match status" value="1"/>
</dbReference>
<dbReference type="PANTHER" id="PTHR30478:SF0">
    <property type="entry name" value="BETA SLIDING CLAMP"/>
    <property type="match status" value="1"/>
</dbReference>
<evidence type="ECO:0000259" key="13">
    <source>
        <dbReference type="Pfam" id="PF02767"/>
    </source>
</evidence>
<dbReference type="NCBIfam" id="TIGR00663">
    <property type="entry name" value="dnan"/>
    <property type="match status" value="1"/>
</dbReference>
<evidence type="ECO:0000256" key="2">
    <source>
        <dbReference type="ARBA" id="ARBA00010752"/>
    </source>
</evidence>
<feature type="domain" description="DNA polymerase III beta sliding clamp N-terminal" evidence="12">
    <location>
        <begin position="1"/>
        <end position="118"/>
    </location>
</feature>
<evidence type="ECO:0000256" key="5">
    <source>
        <dbReference type="ARBA" id="ARBA00022679"/>
    </source>
</evidence>
<dbReference type="EMBL" id="JNOC01000032">
    <property type="protein sequence ID" value="KPH55809.1"/>
    <property type="molecule type" value="Genomic_DNA"/>
</dbReference>
<evidence type="ECO:0000256" key="7">
    <source>
        <dbReference type="ARBA" id="ARBA00022705"/>
    </source>
</evidence>
<organism evidence="16 19">
    <name type="scientific">Helicobacter pullorum</name>
    <dbReference type="NCBI Taxonomy" id="35818"/>
    <lineage>
        <taxon>Bacteria</taxon>
        <taxon>Pseudomonadati</taxon>
        <taxon>Campylobacterota</taxon>
        <taxon>Epsilonproteobacteria</taxon>
        <taxon>Campylobacterales</taxon>
        <taxon>Helicobacteraceae</taxon>
        <taxon>Helicobacter</taxon>
    </lineage>
</organism>
<keyword evidence="4" id="KW-0963">Cytoplasm</keyword>
<dbReference type="PANTHER" id="PTHR30478">
    <property type="entry name" value="DNA POLYMERASE III SUBUNIT BETA"/>
    <property type="match status" value="1"/>
</dbReference>
<feature type="domain" description="DNA polymerase III beta sliding clamp central" evidence="13">
    <location>
        <begin position="131"/>
        <end position="238"/>
    </location>
</feature>
<dbReference type="Gene3D" id="3.10.150.10">
    <property type="entry name" value="DNA Polymerase III, subunit A, domain 2"/>
    <property type="match status" value="3"/>
</dbReference>
<keyword evidence="9" id="KW-0238">DNA-binding</keyword>
<reference evidence="18 19" key="1">
    <citation type="submission" date="2014-06" db="EMBL/GenBank/DDBJ databases">
        <title>Helicobacter pullorum isolates in fresh chicken meat - phenotypic and genotypic features.</title>
        <authorList>
            <person name="Borges V."/>
            <person name="Santos A."/>
            <person name="Correia C.B."/>
            <person name="Saraiva M."/>
            <person name="Menard A."/>
            <person name="Vieira L."/>
            <person name="Sampaio D.A."/>
            <person name="Gomes J.P."/>
            <person name="Oleastro M."/>
        </authorList>
    </citation>
    <scope>NUCLEOTIDE SEQUENCE [LARGE SCALE GENOMIC DNA]</scope>
    <source>
        <strain evidence="16 19">229334/12</strain>
        <strain evidence="15 18">229336/12</strain>
    </source>
</reference>
<dbReference type="SUPFAM" id="SSF55979">
    <property type="entry name" value="DNA clamp"/>
    <property type="match status" value="3"/>
</dbReference>
<dbReference type="GO" id="GO:0008408">
    <property type="term" value="F:3'-5' exonuclease activity"/>
    <property type="evidence" value="ECO:0007669"/>
    <property type="project" value="InterPro"/>
</dbReference>
<evidence type="ECO:0000256" key="4">
    <source>
        <dbReference type="ARBA" id="ARBA00022490"/>
    </source>
</evidence>
<dbReference type="InterPro" id="IPR046938">
    <property type="entry name" value="DNA_clamp_sf"/>
</dbReference>
<keyword evidence="5 17" id="KW-0808">Transferase</keyword>
<gene>
    <name evidence="17" type="primary">dnaN</name>
    <name evidence="16" type="ORF">HPU229334_06450</name>
    <name evidence="15" type="ORF">HPU229336_01935</name>
    <name evidence="17" type="ORF">NCTC13156_00002</name>
</gene>
<dbReference type="SMART" id="SM00480">
    <property type="entry name" value="POL3Bc"/>
    <property type="match status" value="1"/>
</dbReference>
<dbReference type="InterPro" id="IPR022634">
    <property type="entry name" value="DNA_polIII_beta_N"/>
</dbReference>
<dbReference type="AlphaFoldDB" id="A0A0N1EA64"/>
<protein>
    <recommendedName>
        <fullName evidence="3">Beta sliding clamp</fullName>
    </recommendedName>
    <alternativeName>
        <fullName evidence="11">Beta-clamp processivity factor</fullName>
    </alternativeName>
    <alternativeName>
        <fullName evidence="10">DNA polymerase III beta sliding clamp subunit</fullName>
    </alternativeName>
</protein>
<dbReference type="GO" id="GO:0005737">
    <property type="term" value="C:cytoplasm"/>
    <property type="evidence" value="ECO:0007669"/>
    <property type="project" value="UniProtKB-SubCell"/>
</dbReference>
<accession>A0A0N1EA64</accession>
<proteinExistence type="inferred from homology"/>
<dbReference type="GO" id="GO:0003887">
    <property type="term" value="F:DNA-directed DNA polymerase activity"/>
    <property type="evidence" value="ECO:0007669"/>
    <property type="project" value="UniProtKB-KW"/>
</dbReference>